<dbReference type="Proteomes" id="UP000076502">
    <property type="component" value="Unassembled WGS sequence"/>
</dbReference>
<evidence type="ECO:0000313" key="2">
    <source>
        <dbReference type="Proteomes" id="UP000076502"/>
    </source>
</evidence>
<gene>
    <name evidence="1" type="ORF">WN55_09068</name>
</gene>
<name>A0A154P7V6_DUFNO</name>
<proteinExistence type="predicted"/>
<protein>
    <submittedName>
        <fullName evidence="1">Uncharacterized protein</fullName>
    </submittedName>
</protein>
<keyword evidence="2" id="KW-1185">Reference proteome</keyword>
<accession>A0A154P7V6</accession>
<reference evidence="1 2" key="1">
    <citation type="submission" date="2015-07" db="EMBL/GenBank/DDBJ databases">
        <title>The genome of Dufourea novaeangliae.</title>
        <authorList>
            <person name="Pan H."/>
            <person name="Kapheim K."/>
        </authorList>
    </citation>
    <scope>NUCLEOTIDE SEQUENCE [LARGE SCALE GENOMIC DNA]</scope>
    <source>
        <strain evidence="1">0120121106</strain>
        <tissue evidence="1">Whole body</tissue>
    </source>
</reference>
<dbReference type="AlphaFoldDB" id="A0A154P7V6"/>
<sequence>MSIAPNVWRVKGVFSENRPKRTVNSQAWSTGTDRAYLTELSNWFHDWILERDRSSITHSDVPFDRIQFEQDIRIETCWEDRVLAIGPRPRNENFTIQHTFWTVWLILKLTFGCGMGGGWGMILSLDVFASLVPVLDLLTRIA</sequence>
<dbReference type="EMBL" id="KQ434839">
    <property type="protein sequence ID" value="KZC08005.1"/>
    <property type="molecule type" value="Genomic_DNA"/>
</dbReference>
<organism evidence="1 2">
    <name type="scientific">Dufourea novaeangliae</name>
    <name type="common">Sweat bee</name>
    <dbReference type="NCBI Taxonomy" id="178035"/>
    <lineage>
        <taxon>Eukaryota</taxon>
        <taxon>Metazoa</taxon>
        <taxon>Ecdysozoa</taxon>
        <taxon>Arthropoda</taxon>
        <taxon>Hexapoda</taxon>
        <taxon>Insecta</taxon>
        <taxon>Pterygota</taxon>
        <taxon>Neoptera</taxon>
        <taxon>Endopterygota</taxon>
        <taxon>Hymenoptera</taxon>
        <taxon>Apocrita</taxon>
        <taxon>Aculeata</taxon>
        <taxon>Apoidea</taxon>
        <taxon>Anthophila</taxon>
        <taxon>Halictidae</taxon>
        <taxon>Rophitinae</taxon>
        <taxon>Dufourea</taxon>
    </lineage>
</organism>
<evidence type="ECO:0000313" key="1">
    <source>
        <dbReference type="EMBL" id="KZC08005.1"/>
    </source>
</evidence>